<dbReference type="AlphaFoldDB" id="A0A484HBF6"/>
<protein>
    <submittedName>
        <fullName evidence="1">Uncharacterized protein</fullName>
    </submittedName>
</protein>
<gene>
    <name evidence="1" type="ORF">EPICR_10103</name>
</gene>
<evidence type="ECO:0000313" key="1">
    <source>
        <dbReference type="EMBL" id="VEN72604.1"/>
    </source>
</evidence>
<organism evidence="1">
    <name type="scientific">uncultured Desulfobacteraceae bacterium</name>
    <dbReference type="NCBI Taxonomy" id="218296"/>
    <lineage>
        <taxon>Bacteria</taxon>
        <taxon>Pseudomonadati</taxon>
        <taxon>Thermodesulfobacteriota</taxon>
        <taxon>Desulfobacteria</taxon>
        <taxon>Desulfobacterales</taxon>
        <taxon>Desulfobacteraceae</taxon>
        <taxon>environmental samples</taxon>
    </lineage>
</organism>
<reference evidence="1" key="1">
    <citation type="submission" date="2019-01" db="EMBL/GenBank/DDBJ databases">
        <authorList>
            <consortium name="Genoscope - CEA"/>
            <person name="William W."/>
        </authorList>
    </citation>
    <scope>NUCLEOTIDE SEQUENCE</scope>
    <source>
        <strain evidence="1">CR-1</strain>
    </source>
</reference>
<dbReference type="EMBL" id="CAACVI010000001">
    <property type="protein sequence ID" value="VEN72604.1"/>
    <property type="molecule type" value="Genomic_DNA"/>
</dbReference>
<accession>A0A484HBF6</accession>
<name>A0A484HBF6_9BACT</name>
<sequence length="140" mass="16103">MKNRSMHGQAHLFVAAIRILEHQSKKTPALDDICAMLSISPERGHFIARKLADMEIIKKISGGYENRFVIDRHLNIEEIPRDDPLDDMDKEIKKFMDARRGRSKKIEKIRLEGEKRKKALFDGIGARIKKDIKENLNPGG</sequence>
<proteinExistence type="predicted"/>